<sequence length="187" mass="22079">MCMVEKFYDNRNFKILKINKKTENICMLIIVLCILLLLIFFLKIKRFYINDIGLFFSAFGAVLISAFPFSIVHEYIHLLSYPKKSRKKIIFKMKNLQPIMSVESDAKMSKCRTLIMLISPTLVLAIIPIFLSFIIKKLILMTFLIFFGFSSLAMSVSDIYFFIVILLKMRNNELFYQEDNKIYIFKK</sequence>
<gene>
    <name evidence="2" type="ORF">DWW32_02740</name>
</gene>
<feature type="transmembrane region" description="Helical" evidence="1">
    <location>
        <begin position="54"/>
        <end position="78"/>
    </location>
</feature>
<evidence type="ECO:0000313" key="3">
    <source>
        <dbReference type="Proteomes" id="UP000265489"/>
    </source>
</evidence>
<dbReference type="AlphaFoldDB" id="A0A395W8T8"/>
<protein>
    <submittedName>
        <fullName evidence="2">DUF3267 domain-containing protein</fullName>
    </submittedName>
</protein>
<dbReference type="InterPro" id="IPR021683">
    <property type="entry name" value="DUF3267"/>
</dbReference>
<organism evidence="2 3">
    <name type="scientific">Holdemanella biformis</name>
    <dbReference type="NCBI Taxonomy" id="1735"/>
    <lineage>
        <taxon>Bacteria</taxon>
        <taxon>Bacillati</taxon>
        <taxon>Bacillota</taxon>
        <taxon>Erysipelotrichia</taxon>
        <taxon>Erysipelotrichales</taxon>
        <taxon>Erysipelotrichaceae</taxon>
        <taxon>Holdemanella</taxon>
    </lineage>
</organism>
<keyword evidence="1" id="KW-0812">Transmembrane</keyword>
<dbReference type="Proteomes" id="UP000265489">
    <property type="component" value="Unassembled WGS sequence"/>
</dbReference>
<accession>A0A395W8T8</accession>
<feature type="transmembrane region" description="Helical" evidence="1">
    <location>
        <begin position="24"/>
        <end position="42"/>
    </location>
</feature>
<keyword evidence="1" id="KW-0472">Membrane</keyword>
<proteinExistence type="predicted"/>
<evidence type="ECO:0000313" key="2">
    <source>
        <dbReference type="EMBL" id="RGU93264.1"/>
    </source>
</evidence>
<feature type="transmembrane region" description="Helical" evidence="1">
    <location>
        <begin position="114"/>
        <end position="135"/>
    </location>
</feature>
<dbReference type="Pfam" id="PF11667">
    <property type="entry name" value="DUF3267"/>
    <property type="match status" value="1"/>
</dbReference>
<comment type="caution">
    <text evidence="2">The sequence shown here is derived from an EMBL/GenBank/DDBJ whole genome shotgun (WGS) entry which is preliminary data.</text>
</comment>
<dbReference type="EMBL" id="QRYQ01000003">
    <property type="protein sequence ID" value="RGU93264.1"/>
    <property type="molecule type" value="Genomic_DNA"/>
</dbReference>
<evidence type="ECO:0000256" key="1">
    <source>
        <dbReference type="SAM" id="Phobius"/>
    </source>
</evidence>
<name>A0A395W8T8_9FIRM</name>
<reference evidence="2 3" key="1">
    <citation type="submission" date="2018-08" db="EMBL/GenBank/DDBJ databases">
        <title>A genome reference for cultivated species of the human gut microbiota.</title>
        <authorList>
            <person name="Zou Y."/>
            <person name="Xue W."/>
            <person name="Luo G."/>
        </authorList>
    </citation>
    <scope>NUCLEOTIDE SEQUENCE [LARGE SCALE GENOMIC DNA]</scope>
    <source>
        <strain evidence="2 3">AF15-20</strain>
    </source>
</reference>
<feature type="transmembrane region" description="Helical" evidence="1">
    <location>
        <begin position="141"/>
        <end position="167"/>
    </location>
</feature>
<keyword evidence="1" id="KW-1133">Transmembrane helix</keyword>